<keyword evidence="2" id="KW-1185">Reference proteome</keyword>
<proteinExistence type="predicted"/>
<dbReference type="SUPFAM" id="SSF53335">
    <property type="entry name" value="S-adenosyl-L-methionine-dependent methyltransferases"/>
    <property type="match status" value="1"/>
</dbReference>
<protein>
    <recommendedName>
        <fullName evidence="3">Calmodulin-lysine N-methyltransferase</fullName>
    </recommendedName>
</protein>
<dbReference type="OrthoDB" id="407325at2759"/>
<dbReference type="PANTHER" id="PTHR14614">
    <property type="entry name" value="HEPATOCELLULAR CARCINOMA-ASSOCIATED ANTIGEN"/>
    <property type="match status" value="1"/>
</dbReference>
<reference evidence="1" key="1">
    <citation type="submission" date="2021-05" db="EMBL/GenBank/DDBJ databases">
        <title>The genome of the haptophyte Pavlova lutheri (Diacronema luteri, Pavlovales) - a model for lipid biosynthesis in eukaryotic algae.</title>
        <authorList>
            <person name="Hulatt C.J."/>
            <person name="Posewitz M.C."/>
        </authorList>
    </citation>
    <scope>NUCLEOTIDE SEQUENCE</scope>
    <source>
        <strain evidence="1">NIVA-4/92</strain>
    </source>
</reference>
<evidence type="ECO:0000313" key="2">
    <source>
        <dbReference type="Proteomes" id="UP000751190"/>
    </source>
</evidence>
<dbReference type="AlphaFoldDB" id="A0A8J5XMH2"/>
<dbReference type="PANTHER" id="PTHR14614:SF163">
    <property type="entry name" value="METHYLTRANSFERASE SMALL DOMAIN-CONTAINING PROTEIN"/>
    <property type="match status" value="1"/>
</dbReference>
<dbReference type="EMBL" id="JAGTXO010000011">
    <property type="protein sequence ID" value="KAG8465240.1"/>
    <property type="molecule type" value="Genomic_DNA"/>
</dbReference>
<dbReference type="Proteomes" id="UP000751190">
    <property type="component" value="Unassembled WGS sequence"/>
</dbReference>
<evidence type="ECO:0000313" key="1">
    <source>
        <dbReference type="EMBL" id="KAG8465240.1"/>
    </source>
</evidence>
<dbReference type="Gene3D" id="3.40.50.150">
    <property type="entry name" value="Vaccinia Virus protein VP39"/>
    <property type="match status" value="1"/>
</dbReference>
<name>A0A8J5XMH2_DIALT</name>
<dbReference type="InterPro" id="IPR029063">
    <property type="entry name" value="SAM-dependent_MTases_sf"/>
</dbReference>
<evidence type="ECO:0008006" key="3">
    <source>
        <dbReference type="Google" id="ProtNLM"/>
    </source>
</evidence>
<organism evidence="1 2">
    <name type="scientific">Diacronema lutheri</name>
    <name type="common">Unicellular marine alga</name>
    <name type="synonym">Monochrysis lutheri</name>
    <dbReference type="NCBI Taxonomy" id="2081491"/>
    <lineage>
        <taxon>Eukaryota</taxon>
        <taxon>Haptista</taxon>
        <taxon>Haptophyta</taxon>
        <taxon>Pavlovophyceae</taxon>
        <taxon>Pavlovales</taxon>
        <taxon>Pavlovaceae</taxon>
        <taxon>Diacronema</taxon>
    </lineage>
</organism>
<gene>
    <name evidence="1" type="ORF">KFE25_012603</name>
</gene>
<sequence length="405" mass="41986">MTARAAEHGSEPSAASVPLARAPGYWATAEYHASIVAFLQRTDPAKYGEASAAPKKGVGMRHGGAAAARSTPAQAATLALAADAVQRAAMAIANASPGGLLPAESDATTYAATHPKNVWALEGRMRAEYREVELPLVGLTFRVKQRHWSHDQEGSAHGIELHSTGGLCWDGAVVLADFLTHPPAVIAAHSPVLARALGCGGWSWEGRTVVEVGCGAAPLPSFAAALCGARSVLATDGSAFCTQIAAGNAEHFARDHPVGLGGVIVCAVRVCELLWGHGDEARVLAQHGMPPAVDVVLCADGLYVLGNKGAWSALLRTLRALTGARGFALLTYTERGAGKQFAEFLTRARAAGFAACEVAGHLLHACSRQGSAARLEQHVGDTRLFCLSPTEPPPEIAVTALGARQ</sequence>
<comment type="caution">
    <text evidence="1">The sequence shown here is derived from an EMBL/GenBank/DDBJ whole genome shotgun (WGS) entry which is preliminary data.</text>
</comment>
<dbReference type="Pfam" id="PF10294">
    <property type="entry name" value="Methyltransf_16"/>
    <property type="match status" value="1"/>
</dbReference>
<dbReference type="InterPro" id="IPR019410">
    <property type="entry name" value="Methyltransf_16"/>
</dbReference>
<accession>A0A8J5XMH2</accession>